<protein>
    <recommendedName>
        <fullName evidence="3">HEAT repeat domain-containing protein</fullName>
    </recommendedName>
</protein>
<evidence type="ECO:0000313" key="1">
    <source>
        <dbReference type="EMBL" id="QPD02900.1"/>
    </source>
</evidence>
<dbReference type="AlphaFoldDB" id="A0A7S8FBK5"/>
<accession>A0A7S8FBK5</accession>
<proteinExistence type="predicted"/>
<dbReference type="EMBL" id="CP047423">
    <property type="protein sequence ID" value="QPD02900.1"/>
    <property type="molecule type" value="Genomic_DNA"/>
</dbReference>
<sequence length="174" mass="18888">MMTTHTSTDEQLKDQAIRQALAGDIAGARETVSGVADRRYLRDAWQMMLFIESERGNVESVRDTIVSCPDPSLLASHFYLELPQVFVKAGDRSGAIEIAKAMGDAGILPLIGIAAHLAQDGDAAGVREALSHIDDEDLRTMILRKVNAYQPKSERLTVRDRRADQAAPSGSLAA</sequence>
<dbReference type="Proteomes" id="UP000593737">
    <property type="component" value="Chromosome"/>
</dbReference>
<dbReference type="KEGG" id="nkf:Nkreftii_000674"/>
<organism evidence="1 2">
    <name type="scientific">Candidatus Nitrospira kreftii</name>
    <dbReference type="NCBI Taxonomy" id="2652173"/>
    <lineage>
        <taxon>Bacteria</taxon>
        <taxon>Pseudomonadati</taxon>
        <taxon>Nitrospirota</taxon>
        <taxon>Nitrospiria</taxon>
        <taxon>Nitrospirales</taxon>
        <taxon>Nitrospiraceae</taxon>
        <taxon>Nitrospira</taxon>
    </lineage>
</organism>
<gene>
    <name evidence="1" type="ORF">Nkreftii_000674</name>
</gene>
<reference evidence="1 2" key="1">
    <citation type="journal article" date="2020" name="ISME J.">
        <title>Enrichment and physiological characterization of a novel comammox Nitrospira indicates ammonium inhibition of complete nitrification.</title>
        <authorList>
            <person name="Sakoula D."/>
            <person name="Koch H."/>
            <person name="Frank J."/>
            <person name="Jetten M.S.M."/>
            <person name="van Kessel M.A.H.J."/>
            <person name="Lucker S."/>
        </authorList>
    </citation>
    <scope>NUCLEOTIDE SEQUENCE [LARGE SCALE GENOMIC DNA]</scope>
    <source>
        <strain evidence="1">Comreactor17</strain>
    </source>
</reference>
<name>A0A7S8FBK5_9BACT</name>
<evidence type="ECO:0000313" key="2">
    <source>
        <dbReference type="Proteomes" id="UP000593737"/>
    </source>
</evidence>
<evidence type="ECO:0008006" key="3">
    <source>
        <dbReference type="Google" id="ProtNLM"/>
    </source>
</evidence>